<evidence type="ECO:0000256" key="2">
    <source>
        <dbReference type="ARBA" id="ARBA00008749"/>
    </source>
</evidence>
<dbReference type="KEGG" id="ned:HUN01_27210"/>
<keyword evidence="3" id="KW-0472">Membrane</keyword>
<dbReference type="Proteomes" id="UP000514713">
    <property type="component" value="Chromosome"/>
</dbReference>
<organism evidence="5 6">
    <name type="scientific">Nostoc edaphicum CCNP1411</name>
    <dbReference type="NCBI Taxonomy" id="1472755"/>
    <lineage>
        <taxon>Bacteria</taxon>
        <taxon>Bacillati</taxon>
        <taxon>Cyanobacteriota</taxon>
        <taxon>Cyanophyceae</taxon>
        <taxon>Nostocales</taxon>
        <taxon>Nostocaceae</taxon>
        <taxon>Nostoc</taxon>
    </lineage>
</organism>
<evidence type="ECO:0000256" key="1">
    <source>
        <dbReference type="ARBA" id="ARBA00001954"/>
    </source>
</evidence>
<gene>
    <name evidence="5" type="ORF">HUN01_27210</name>
</gene>
<sequence>MSVITNIRLVDKQPVKFFYISLAWVIYLFFLPYVYASINMFSIFFIVFPGVYILCLLAQLMHECWHEYFPDIDNKFFYLILSWMIFLDPQTFDIVHPYHHSQVNTYNDIEFHPLGEIKNKILRIIYNFLEICLGNIFVLIVAKFQILKHPKLKQHYCFRKLIISILMRILIWGGIGYTSHLLLGVTTGQIVVSDYITCWIGSFIVHHCELIEHGNLIIEGNLKERNLKTRNLKSSGILERFFLFITHNHCLEHSLHHSISNIYTRPFPQTNALPDKTVYISFSEYLVILKDMLTGKCPITNLE</sequence>
<feature type="transmembrane region" description="Helical" evidence="3">
    <location>
        <begin position="17"/>
        <end position="36"/>
    </location>
</feature>
<feature type="transmembrane region" description="Helical" evidence="3">
    <location>
        <begin position="165"/>
        <end position="183"/>
    </location>
</feature>
<protein>
    <submittedName>
        <fullName evidence="5">Fatty acid desaturase</fullName>
    </submittedName>
</protein>
<evidence type="ECO:0000259" key="4">
    <source>
        <dbReference type="Pfam" id="PF00487"/>
    </source>
</evidence>
<reference evidence="6" key="1">
    <citation type="submission" date="2020-06" db="EMBL/GenBank/DDBJ databases">
        <title>Nostoc edaphicum CCNP1411 genome.</title>
        <authorList>
            <person name="Fidor A."/>
            <person name="Grabski M."/>
            <person name="Gawor J."/>
            <person name="Gromadka R."/>
            <person name="Wegrzyn G."/>
            <person name="Mazur-Marzec H."/>
        </authorList>
    </citation>
    <scope>NUCLEOTIDE SEQUENCE [LARGE SCALE GENOMIC DNA]</scope>
    <source>
        <strain evidence="6">CCNP1411</strain>
    </source>
</reference>
<keyword evidence="3" id="KW-0812">Transmembrane</keyword>
<keyword evidence="3" id="KW-1133">Transmembrane helix</keyword>
<comment type="cofactor">
    <cofactor evidence="1">
        <name>Fe(2+)</name>
        <dbReference type="ChEBI" id="CHEBI:29033"/>
    </cofactor>
</comment>
<dbReference type="InterPro" id="IPR005804">
    <property type="entry name" value="FA_desaturase_dom"/>
</dbReference>
<dbReference type="EMBL" id="CP054698">
    <property type="protein sequence ID" value="QMS91096.1"/>
    <property type="molecule type" value="Genomic_DNA"/>
</dbReference>
<keyword evidence="6" id="KW-1185">Reference proteome</keyword>
<dbReference type="RefSeq" id="WP_181928760.1">
    <property type="nucleotide sequence ID" value="NZ_CP054698.1"/>
</dbReference>
<feature type="domain" description="Fatty acid desaturase" evidence="4">
    <location>
        <begin position="46"/>
        <end position="258"/>
    </location>
</feature>
<feature type="transmembrane region" description="Helical" evidence="3">
    <location>
        <begin position="43"/>
        <end position="61"/>
    </location>
</feature>
<evidence type="ECO:0000256" key="3">
    <source>
        <dbReference type="SAM" id="Phobius"/>
    </source>
</evidence>
<evidence type="ECO:0000313" key="6">
    <source>
        <dbReference type="Proteomes" id="UP000514713"/>
    </source>
</evidence>
<dbReference type="Pfam" id="PF00487">
    <property type="entry name" value="FA_desaturase"/>
    <property type="match status" value="1"/>
</dbReference>
<evidence type="ECO:0000313" key="5">
    <source>
        <dbReference type="EMBL" id="QMS91096.1"/>
    </source>
</evidence>
<accession>A0A7D7LDU7</accession>
<comment type="similarity">
    <text evidence="2">Belongs to the fatty acid desaturase type 2 family.</text>
</comment>
<feature type="transmembrane region" description="Helical" evidence="3">
    <location>
        <begin position="124"/>
        <end position="144"/>
    </location>
</feature>
<name>A0A7D7LDU7_9NOSO</name>
<dbReference type="AlphaFoldDB" id="A0A7D7LDU7"/>
<proteinExistence type="inferred from homology"/>
<dbReference type="GO" id="GO:0006629">
    <property type="term" value="P:lipid metabolic process"/>
    <property type="evidence" value="ECO:0007669"/>
    <property type="project" value="InterPro"/>
</dbReference>